<feature type="region of interest" description="Disordered" evidence="6">
    <location>
        <begin position="480"/>
        <end position="516"/>
    </location>
</feature>
<dbReference type="SUPFAM" id="SSF103473">
    <property type="entry name" value="MFS general substrate transporter"/>
    <property type="match status" value="1"/>
</dbReference>
<feature type="transmembrane region" description="Helical" evidence="7">
    <location>
        <begin position="157"/>
        <end position="180"/>
    </location>
</feature>
<dbReference type="PANTHER" id="PTHR23504:SF15">
    <property type="entry name" value="MAJOR FACILITATOR SUPERFAMILY (MFS) PROFILE DOMAIN-CONTAINING PROTEIN"/>
    <property type="match status" value="1"/>
</dbReference>
<reference evidence="9" key="1">
    <citation type="submission" date="2021-02" db="EMBL/GenBank/DDBJ databases">
        <authorList>
            <person name="Dougan E. K."/>
            <person name="Rhodes N."/>
            <person name="Thang M."/>
            <person name="Chan C."/>
        </authorList>
    </citation>
    <scope>NUCLEOTIDE SEQUENCE</scope>
</reference>
<evidence type="ECO:0000256" key="3">
    <source>
        <dbReference type="ARBA" id="ARBA00022692"/>
    </source>
</evidence>
<dbReference type="OrthoDB" id="414765at2759"/>
<dbReference type="AlphaFoldDB" id="A0A812R2M3"/>
<feature type="transmembrane region" description="Helical" evidence="7">
    <location>
        <begin position="200"/>
        <end position="221"/>
    </location>
</feature>
<evidence type="ECO:0000256" key="2">
    <source>
        <dbReference type="ARBA" id="ARBA00022448"/>
    </source>
</evidence>
<feature type="transmembrane region" description="Helical" evidence="7">
    <location>
        <begin position="65"/>
        <end position="87"/>
    </location>
</feature>
<feature type="transmembrane region" description="Helical" evidence="7">
    <location>
        <begin position="454"/>
        <end position="472"/>
    </location>
</feature>
<evidence type="ECO:0000313" key="9">
    <source>
        <dbReference type="EMBL" id="CAE7417617.1"/>
    </source>
</evidence>
<comment type="caution">
    <text evidence="9">The sequence shown here is derived from an EMBL/GenBank/DDBJ whole genome shotgun (WGS) entry which is preliminary data.</text>
</comment>
<evidence type="ECO:0000256" key="6">
    <source>
        <dbReference type="SAM" id="MobiDB-lite"/>
    </source>
</evidence>
<feature type="transmembrane region" description="Helical" evidence="7">
    <location>
        <begin position="99"/>
        <end position="118"/>
    </location>
</feature>
<accession>A0A812R2M3</accession>
<feature type="transmembrane region" description="Helical" evidence="7">
    <location>
        <begin position="348"/>
        <end position="371"/>
    </location>
</feature>
<dbReference type="PROSITE" id="PS50850">
    <property type="entry name" value="MFS"/>
    <property type="match status" value="1"/>
</dbReference>
<keyword evidence="2" id="KW-0813">Transport</keyword>
<organism evidence="9 10">
    <name type="scientific">Symbiodinium natans</name>
    <dbReference type="NCBI Taxonomy" id="878477"/>
    <lineage>
        <taxon>Eukaryota</taxon>
        <taxon>Sar</taxon>
        <taxon>Alveolata</taxon>
        <taxon>Dinophyceae</taxon>
        <taxon>Suessiales</taxon>
        <taxon>Symbiodiniaceae</taxon>
        <taxon>Symbiodinium</taxon>
    </lineage>
</organism>
<dbReference type="Pfam" id="PF07690">
    <property type="entry name" value="MFS_1"/>
    <property type="match status" value="1"/>
</dbReference>
<dbReference type="GO" id="GO:0016020">
    <property type="term" value="C:membrane"/>
    <property type="evidence" value="ECO:0007669"/>
    <property type="project" value="UniProtKB-SubCell"/>
</dbReference>
<dbReference type="PANTHER" id="PTHR23504">
    <property type="entry name" value="MAJOR FACILITATOR SUPERFAMILY DOMAIN-CONTAINING PROTEIN 10"/>
    <property type="match status" value="1"/>
</dbReference>
<evidence type="ECO:0000256" key="7">
    <source>
        <dbReference type="SAM" id="Phobius"/>
    </source>
</evidence>
<dbReference type="InterPro" id="IPR011701">
    <property type="entry name" value="MFS"/>
</dbReference>
<dbReference type="PRINTS" id="PR01035">
    <property type="entry name" value="TCRTETA"/>
</dbReference>
<sequence>MPVQPMSMQPGPSASHWEKPTLNCRTMFVLGSMNLIDCINANLLTPYVDRLVSTFLEKSPQSPEVAHVVSLLIGVYPLVEAFVSPFWGMFADYAGRRPCLLVGLGGSVIAPVVFGLGQSFPVLFAARAIDAFFCGNRGVTLTYLGEIVDASNEAKGFAILGGCFSMGLVIGPVLGGSLVFPADWAPRIFGGTIFDSHPFLLPNLTYAIFAALVWLIGALFLEETLPREQRCVRKRRAESPLSQGSPSSATCQNESAEASVRSRRFKILAIFPTFPKATLQVMLAYWSMSGCVAAMRQLLILVLSFGREVDGFDFGPHQLGMLQNIGAVALILCQSFVYAPLTKKLGFLATYLIGFVLLNLSFSFLPIIGLFADPGRYGLLRWIPLGAAMFCFTGAAGLTFPTAFAFINRAAAGPNRGAINGYTAAGGALSRGCFPPLAAVLLGQCSRLGGFGRYVPFYAATVVMGLGLAISWPGMRKMEKNSIGAQQAQQASDEQDQRRSRQEPLMSEADPPGEST</sequence>
<gene>
    <name evidence="9" type="primary">ZIFL2</name>
    <name evidence="9" type="ORF">SNAT2548_LOCUS22711</name>
</gene>
<dbReference type="InterPro" id="IPR036259">
    <property type="entry name" value="MFS_trans_sf"/>
</dbReference>
<proteinExistence type="predicted"/>
<dbReference type="InterPro" id="IPR001958">
    <property type="entry name" value="Tet-R_TetA/multi-R_MdtG-like"/>
</dbReference>
<protein>
    <submittedName>
        <fullName evidence="9">ZIFL2 protein</fullName>
    </submittedName>
</protein>
<comment type="subcellular location">
    <subcellularLocation>
        <location evidence="1">Membrane</location>
        <topology evidence="1">Multi-pass membrane protein</topology>
    </subcellularLocation>
</comment>
<feature type="transmembrane region" description="Helical" evidence="7">
    <location>
        <begin position="283"/>
        <end position="305"/>
    </location>
</feature>
<evidence type="ECO:0000313" key="10">
    <source>
        <dbReference type="Proteomes" id="UP000604046"/>
    </source>
</evidence>
<evidence type="ECO:0000259" key="8">
    <source>
        <dbReference type="PROSITE" id="PS50850"/>
    </source>
</evidence>
<dbReference type="InterPro" id="IPR020846">
    <property type="entry name" value="MFS_dom"/>
</dbReference>
<feature type="transmembrane region" description="Helical" evidence="7">
    <location>
        <begin position="325"/>
        <end position="341"/>
    </location>
</feature>
<dbReference type="Proteomes" id="UP000604046">
    <property type="component" value="Unassembled WGS sequence"/>
</dbReference>
<keyword evidence="10" id="KW-1185">Reference proteome</keyword>
<evidence type="ECO:0000256" key="4">
    <source>
        <dbReference type="ARBA" id="ARBA00022989"/>
    </source>
</evidence>
<name>A0A812R2M3_9DINO</name>
<feature type="transmembrane region" description="Helical" evidence="7">
    <location>
        <begin position="383"/>
        <end position="407"/>
    </location>
</feature>
<dbReference type="CDD" id="cd17330">
    <property type="entry name" value="MFS_SLC46_TetA_like"/>
    <property type="match status" value="1"/>
</dbReference>
<feature type="domain" description="Major facilitator superfamily (MFS) profile" evidence="8">
    <location>
        <begin position="26"/>
        <end position="479"/>
    </location>
</feature>
<dbReference type="EMBL" id="CAJNDS010002297">
    <property type="protein sequence ID" value="CAE7417617.1"/>
    <property type="molecule type" value="Genomic_DNA"/>
</dbReference>
<dbReference type="Gene3D" id="1.20.1250.20">
    <property type="entry name" value="MFS general substrate transporter like domains"/>
    <property type="match status" value="1"/>
</dbReference>
<feature type="transmembrane region" description="Helical" evidence="7">
    <location>
        <begin position="419"/>
        <end position="442"/>
    </location>
</feature>
<evidence type="ECO:0000256" key="5">
    <source>
        <dbReference type="ARBA" id="ARBA00023136"/>
    </source>
</evidence>
<evidence type="ECO:0000256" key="1">
    <source>
        <dbReference type="ARBA" id="ARBA00004141"/>
    </source>
</evidence>
<keyword evidence="5 7" id="KW-0472">Membrane</keyword>
<keyword evidence="3 7" id="KW-0812">Transmembrane</keyword>
<dbReference type="GO" id="GO:0022857">
    <property type="term" value="F:transmembrane transporter activity"/>
    <property type="evidence" value="ECO:0007669"/>
    <property type="project" value="InterPro"/>
</dbReference>
<keyword evidence="4 7" id="KW-1133">Transmembrane helix</keyword>